<dbReference type="AlphaFoldDB" id="A0A2H0KFS6"/>
<reference evidence="12 13" key="1">
    <citation type="submission" date="2017-09" db="EMBL/GenBank/DDBJ databases">
        <title>Depth-based differentiation of microbial function through sediment-hosted aquifers and enrichment of novel symbionts in the deep terrestrial subsurface.</title>
        <authorList>
            <person name="Probst A.J."/>
            <person name="Ladd B."/>
            <person name="Jarett J.K."/>
            <person name="Geller-Mcgrath D.E."/>
            <person name="Sieber C.M."/>
            <person name="Emerson J.B."/>
            <person name="Anantharaman K."/>
            <person name="Thomas B.C."/>
            <person name="Malmstrom R."/>
            <person name="Stieglmeier M."/>
            <person name="Klingl A."/>
            <person name="Woyke T."/>
            <person name="Ryan C.M."/>
            <person name="Banfield J.F."/>
        </authorList>
    </citation>
    <scope>NUCLEOTIDE SEQUENCE [LARGE SCALE GENOMIC DNA]</scope>
    <source>
        <strain evidence="12">CG11_big_fil_rev_8_21_14_0_20_40_12</strain>
    </source>
</reference>
<dbReference type="HAMAP" id="MF_00365">
    <property type="entry name" value="RecF"/>
    <property type="match status" value="1"/>
</dbReference>
<evidence type="ECO:0000256" key="9">
    <source>
        <dbReference type="HAMAP-Rule" id="MF_00365"/>
    </source>
</evidence>
<comment type="function">
    <text evidence="9 10">The RecF protein is involved in DNA metabolism; it is required for DNA replication and normal SOS inducibility. RecF binds preferentially to single-stranded, linear DNA. It also seems to bind ATP.</text>
</comment>
<dbReference type="InterPro" id="IPR003395">
    <property type="entry name" value="RecF/RecN/SMC_N"/>
</dbReference>
<feature type="binding site" evidence="9">
    <location>
        <begin position="30"/>
        <end position="37"/>
    </location>
    <ligand>
        <name>ATP</name>
        <dbReference type="ChEBI" id="CHEBI:30616"/>
    </ligand>
</feature>
<dbReference type="InterPro" id="IPR001238">
    <property type="entry name" value="DNA-binding_RecF"/>
</dbReference>
<dbReference type="GO" id="GO:0005737">
    <property type="term" value="C:cytoplasm"/>
    <property type="evidence" value="ECO:0007669"/>
    <property type="project" value="UniProtKB-SubCell"/>
</dbReference>
<evidence type="ECO:0000256" key="4">
    <source>
        <dbReference type="ARBA" id="ARBA00022490"/>
    </source>
</evidence>
<comment type="caution">
    <text evidence="12">The sequence shown here is derived from an EMBL/GenBank/DDBJ whole genome shotgun (WGS) entry which is preliminary data.</text>
</comment>
<keyword evidence="4 9" id="KW-0963">Cytoplasm</keyword>
<keyword evidence="6 9" id="KW-0547">Nucleotide-binding</keyword>
<dbReference type="PROSITE" id="PS00618">
    <property type="entry name" value="RECF_2"/>
    <property type="match status" value="1"/>
</dbReference>
<protein>
    <recommendedName>
        <fullName evidence="3 9">DNA replication and repair protein RecF</fullName>
    </recommendedName>
</protein>
<comment type="similarity">
    <text evidence="2 9 10">Belongs to the RecF family.</text>
</comment>
<dbReference type="GO" id="GO:0005524">
    <property type="term" value="F:ATP binding"/>
    <property type="evidence" value="ECO:0007669"/>
    <property type="project" value="UniProtKB-UniRule"/>
</dbReference>
<keyword evidence="8 9" id="KW-0238">DNA-binding</keyword>
<accession>A0A2H0KFS6</accession>
<feature type="domain" description="RecF/RecN/SMC N-terminal" evidence="11">
    <location>
        <begin position="3"/>
        <end position="351"/>
    </location>
</feature>
<evidence type="ECO:0000313" key="12">
    <source>
        <dbReference type="EMBL" id="PIQ70110.1"/>
    </source>
</evidence>
<dbReference type="InterPro" id="IPR042174">
    <property type="entry name" value="RecF_2"/>
</dbReference>
<dbReference type="PANTHER" id="PTHR32182:SF0">
    <property type="entry name" value="DNA REPLICATION AND REPAIR PROTEIN RECF"/>
    <property type="match status" value="1"/>
</dbReference>
<evidence type="ECO:0000256" key="2">
    <source>
        <dbReference type="ARBA" id="ARBA00008016"/>
    </source>
</evidence>
<sequence length="364" mass="41566">MILKQLVLQNFRNYSKKEFKFSDNVNLIVGPNAAGKTNILEAIYFLATGRSFRVKSVEREAILSGEEIGRIEGEIHEGNQKTKLEIVLTVGEIMGEKTAKKRYLVNQVSKRAIDFLGNLRSVYFGPEDLELVTDSPGLRRRYLEAVLSQVDSEYFRASLSYEKGLRSRNRLLEEMKETKIVDRRRLYFWDQLLIKNGNYITQKRGEFINYLNNEPTFAPPNRRASTGKQFSIEYDSSTISEGRLAKYAAEEVAAGMTLVGPHRDNFKFKSSGGQERDLSVYGSRGEQRLAVLWLKLGELAFIKEKTNDLPVLLLDDIFSELDVPHRELIFGLIANHQTIITTADLRMVEKKSLNEVDLINLSIV</sequence>
<dbReference type="EMBL" id="PCVI01000035">
    <property type="protein sequence ID" value="PIQ70110.1"/>
    <property type="molecule type" value="Genomic_DNA"/>
</dbReference>
<evidence type="ECO:0000256" key="10">
    <source>
        <dbReference type="RuleBase" id="RU000578"/>
    </source>
</evidence>
<evidence type="ECO:0000313" key="13">
    <source>
        <dbReference type="Proteomes" id="UP000231371"/>
    </source>
</evidence>
<evidence type="ECO:0000256" key="1">
    <source>
        <dbReference type="ARBA" id="ARBA00004496"/>
    </source>
</evidence>
<proteinExistence type="inferred from homology"/>
<dbReference type="Pfam" id="PF02463">
    <property type="entry name" value="SMC_N"/>
    <property type="match status" value="1"/>
</dbReference>
<name>A0A2H0KFS6_9BACT</name>
<keyword evidence="9 10" id="KW-0227">DNA damage</keyword>
<evidence type="ECO:0000256" key="5">
    <source>
        <dbReference type="ARBA" id="ARBA00022705"/>
    </source>
</evidence>
<evidence type="ECO:0000256" key="3">
    <source>
        <dbReference type="ARBA" id="ARBA00020170"/>
    </source>
</evidence>
<dbReference type="NCBIfam" id="TIGR00611">
    <property type="entry name" value="recf"/>
    <property type="match status" value="1"/>
</dbReference>
<dbReference type="InterPro" id="IPR018078">
    <property type="entry name" value="DNA-binding_RecF_CS"/>
</dbReference>
<evidence type="ECO:0000256" key="8">
    <source>
        <dbReference type="ARBA" id="ARBA00023125"/>
    </source>
</evidence>
<dbReference type="Gene3D" id="3.40.50.300">
    <property type="entry name" value="P-loop containing nucleotide triphosphate hydrolases"/>
    <property type="match status" value="1"/>
</dbReference>
<dbReference type="SUPFAM" id="SSF52540">
    <property type="entry name" value="P-loop containing nucleoside triphosphate hydrolases"/>
    <property type="match status" value="1"/>
</dbReference>
<dbReference type="InterPro" id="IPR027417">
    <property type="entry name" value="P-loop_NTPase"/>
</dbReference>
<dbReference type="PANTHER" id="PTHR32182">
    <property type="entry name" value="DNA REPLICATION AND REPAIR PROTEIN RECF"/>
    <property type="match status" value="1"/>
</dbReference>
<gene>
    <name evidence="9" type="primary">recF</name>
    <name evidence="12" type="ORF">COV89_02235</name>
</gene>
<evidence type="ECO:0000259" key="11">
    <source>
        <dbReference type="Pfam" id="PF02463"/>
    </source>
</evidence>
<dbReference type="Proteomes" id="UP000231371">
    <property type="component" value="Unassembled WGS sequence"/>
</dbReference>
<dbReference type="GO" id="GO:0000731">
    <property type="term" value="P:DNA synthesis involved in DNA repair"/>
    <property type="evidence" value="ECO:0007669"/>
    <property type="project" value="TreeGrafter"/>
</dbReference>
<comment type="subcellular location">
    <subcellularLocation>
        <location evidence="1 9 10">Cytoplasm</location>
    </subcellularLocation>
</comment>
<organism evidence="12 13">
    <name type="scientific">Candidatus Shapirobacteria bacterium CG11_big_fil_rev_8_21_14_0_20_40_12</name>
    <dbReference type="NCBI Taxonomy" id="1974889"/>
    <lineage>
        <taxon>Bacteria</taxon>
        <taxon>Candidatus Shapironibacteriota</taxon>
    </lineage>
</organism>
<keyword evidence="9 10" id="KW-0742">SOS response</keyword>
<evidence type="ECO:0000256" key="6">
    <source>
        <dbReference type="ARBA" id="ARBA00022741"/>
    </source>
</evidence>
<dbReference type="Gene3D" id="1.20.1050.90">
    <property type="entry name" value="RecF/RecN/SMC, N-terminal domain"/>
    <property type="match status" value="1"/>
</dbReference>
<keyword evidence="7 9" id="KW-0067">ATP-binding</keyword>
<dbReference type="GO" id="GO:0006302">
    <property type="term" value="P:double-strand break repair"/>
    <property type="evidence" value="ECO:0007669"/>
    <property type="project" value="TreeGrafter"/>
</dbReference>
<dbReference type="GO" id="GO:0003697">
    <property type="term" value="F:single-stranded DNA binding"/>
    <property type="evidence" value="ECO:0007669"/>
    <property type="project" value="UniProtKB-UniRule"/>
</dbReference>
<dbReference type="GO" id="GO:0006260">
    <property type="term" value="P:DNA replication"/>
    <property type="evidence" value="ECO:0007669"/>
    <property type="project" value="UniProtKB-UniRule"/>
</dbReference>
<keyword evidence="9 10" id="KW-0234">DNA repair</keyword>
<keyword evidence="5 9" id="KW-0235">DNA replication</keyword>
<evidence type="ECO:0000256" key="7">
    <source>
        <dbReference type="ARBA" id="ARBA00022840"/>
    </source>
</evidence>
<dbReference type="GO" id="GO:0009432">
    <property type="term" value="P:SOS response"/>
    <property type="evidence" value="ECO:0007669"/>
    <property type="project" value="UniProtKB-UniRule"/>
</dbReference>